<organism evidence="8 9">
    <name type="scientific">miscellaneous Crenarchaeota group-15 archaeon DG-45</name>
    <dbReference type="NCBI Taxonomy" id="1685127"/>
    <lineage>
        <taxon>Archaea</taxon>
        <taxon>Candidatus Bathyarchaeota</taxon>
        <taxon>MCG-15</taxon>
    </lineage>
</organism>
<gene>
    <name evidence="8" type="ORF">AC482_03120</name>
</gene>
<dbReference type="InterPro" id="IPR006139">
    <property type="entry name" value="D-isomer_2_OHA_DH_cat_dom"/>
</dbReference>
<keyword evidence="4" id="KW-0520">NAD</keyword>
<evidence type="ECO:0000256" key="1">
    <source>
        <dbReference type="ARBA" id="ARBA00005854"/>
    </source>
</evidence>
<dbReference type="PROSITE" id="PS00065">
    <property type="entry name" value="D_2_HYDROXYACID_DH_1"/>
    <property type="match status" value="1"/>
</dbReference>
<dbReference type="Pfam" id="PF02826">
    <property type="entry name" value="2-Hacid_dh_C"/>
    <property type="match status" value="1"/>
</dbReference>
<dbReference type="Proteomes" id="UP000037210">
    <property type="component" value="Unassembled WGS sequence"/>
</dbReference>
<dbReference type="Pfam" id="PF00389">
    <property type="entry name" value="2-Hacid_dh"/>
    <property type="match status" value="1"/>
</dbReference>
<evidence type="ECO:0008006" key="10">
    <source>
        <dbReference type="Google" id="ProtNLM"/>
    </source>
</evidence>
<protein>
    <recommendedName>
        <fullName evidence="10">3-phosphoglycerate dehydrogenase</fullName>
    </recommendedName>
</protein>
<dbReference type="InterPro" id="IPR006140">
    <property type="entry name" value="D-isomer_DH_NAD-bd"/>
</dbReference>
<dbReference type="PANTHER" id="PTHR42789:SF1">
    <property type="entry name" value="D-ISOMER SPECIFIC 2-HYDROXYACID DEHYDROGENASE FAMILY PROTEIN (AFU_ORTHOLOGUE AFUA_6G10090)"/>
    <property type="match status" value="1"/>
</dbReference>
<dbReference type="InterPro" id="IPR029752">
    <property type="entry name" value="D-isomer_DH_CS1"/>
</dbReference>
<evidence type="ECO:0000313" key="8">
    <source>
        <dbReference type="EMBL" id="KON30713.1"/>
    </source>
</evidence>
<dbReference type="FunFam" id="3.40.50.720:FF:000021">
    <property type="entry name" value="D-3-phosphoglycerate dehydrogenase"/>
    <property type="match status" value="1"/>
</dbReference>
<dbReference type="Gene3D" id="3.40.50.720">
    <property type="entry name" value="NAD(P)-binding Rossmann-like Domain"/>
    <property type="match status" value="2"/>
</dbReference>
<dbReference type="InterPro" id="IPR029753">
    <property type="entry name" value="D-isomer_DH_CS"/>
</dbReference>
<feature type="domain" description="D-isomer specific 2-hydroxyacid dehydrogenase catalytic" evidence="6">
    <location>
        <begin position="18"/>
        <end position="320"/>
    </location>
</feature>
<dbReference type="InterPro" id="IPR036291">
    <property type="entry name" value="NAD(P)-bd_dom_sf"/>
</dbReference>
<dbReference type="PANTHER" id="PTHR42789">
    <property type="entry name" value="D-ISOMER SPECIFIC 2-HYDROXYACID DEHYDROGENASE FAMILY PROTEIN (AFU_ORTHOLOGUE AFUA_6G10090)"/>
    <property type="match status" value="1"/>
</dbReference>
<evidence type="ECO:0000256" key="5">
    <source>
        <dbReference type="RuleBase" id="RU003719"/>
    </source>
</evidence>
<comment type="caution">
    <text evidence="8">The sequence shown here is derived from an EMBL/GenBank/DDBJ whole genome shotgun (WGS) entry which is preliminary data.</text>
</comment>
<dbReference type="GO" id="GO:0016616">
    <property type="term" value="F:oxidoreductase activity, acting on the CH-OH group of donors, NAD or NADP as acceptor"/>
    <property type="evidence" value="ECO:0007669"/>
    <property type="project" value="InterPro"/>
</dbReference>
<evidence type="ECO:0000259" key="6">
    <source>
        <dbReference type="Pfam" id="PF00389"/>
    </source>
</evidence>
<keyword evidence="3 5" id="KW-0560">Oxidoreductase</keyword>
<dbReference type="AlphaFoldDB" id="A0A0M0BQ61"/>
<proteinExistence type="inferred from homology"/>
<dbReference type="GO" id="GO:0008652">
    <property type="term" value="P:amino acid biosynthetic process"/>
    <property type="evidence" value="ECO:0007669"/>
    <property type="project" value="UniProtKB-KW"/>
</dbReference>
<evidence type="ECO:0000256" key="4">
    <source>
        <dbReference type="ARBA" id="ARBA00023027"/>
    </source>
</evidence>
<sequence>MSRGYGAGRFDGLTKARVLVCDPIHDDGVRMMREAGLRVDIRAAITGGELLEAVGGYDAIAVRSRTKVTGEVLAAAGRLRAVARAGVGLDNIDLEEAERRGVRVVSSPEAPSNAVAELVLGFMLSLARRIPEADASMKRGEWIKGRLAGFELEGRTLGVIGFGRIGYLVGKKAGALGMRVLAYDVIIDKLMEYVEDAGAEAVPLERLLTESDFVTVHVPLLPQTRHMIGRGEIGTMKRGAHLINASRGAIVDEEALGEALRDGRIAGAALDVFEVEPPGGTSLTGLGNVVCTPHIGAETEEAQRASSTIVAEKLIRVLAEG</sequence>
<dbReference type="PATRIC" id="fig|1685127.3.peg.899"/>
<feature type="domain" description="D-isomer specific 2-hydroxyacid dehydrogenase NAD-binding" evidence="7">
    <location>
        <begin position="120"/>
        <end position="296"/>
    </location>
</feature>
<accession>A0A0M0BQ61</accession>
<dbReference type="PROSITE" id="PS00670">
    <property type="entry name" value="D_2_HYDROXYACID_DH_2"/>
    <property type="match status" value="1"/>
</dbReference>
<dbReference type="SUPFAM" id="SSF51735">
    <property type="entry name" value="NAD(P)-binding Rossmann-fold domains"/>
    <property type="match status" value="1"/>
</dbReference>
<reference evidence="8 9" key="1">
    <citation type="submission" date="2015-06" db="EMBL/GenBank/DDBJ databases">
        <title>New insights into the roles of widespread benthic archaea in carbon and nitrogen cycling.</title>
        <authorList>
            <person name="Lazar C.S."/>
            <person name="Baker B.J."/>
            <person name="Seitz K.W."/>
            <person name="Hyde A.S."/>
            <person name="Dick G.J."/>
            <person name="Hinrichs K.-U."/>
            <person name="Teske A.P."/>
        </authorList>
    </citation>
    <scope>NUCLEOTIDE SEQUENCE [LARGE SCALE GENOMIC DNA]</scope>
    <source>
        <strain evidence="8">DG-45</strain>
    </source>
</reference>
<dbReference type="GO" id="GO:0051287">
    <property type="term" value="F:NAD binding"/>
    <property type="evidence" value="ECO:0007669"/>
    <property type="project" value="InterPro"/>
</dbReference>
<dbReference type="InterPro" id="IPR050857">
    <property type="entry name" value="D-2-hydroxyacid_DH"/>
</dbReference>
<comment type="similarity">
    <text evidence="1 5">Belongs to the D-isomer specific 2-hydroxyacid dehydrogenase family.</text>
</comment>
<dbReference type="EMBL" id="LFWZ01000023">
    <property type="protein sequence ID" value="KON30713.1"/>
    <property type="molecule type" value="Genomic_DNA"/>
</dbReference>
<evidence type="ECO:0000256" key="3">
    <source>
        <dbReference type="ARBA" id="ARBA00023002"/>
    </source>
</evidence>
<dbReference type="SUPFAM" id="SSF52283">
    <property type="entry name" value="Formate/glycerate dehydrogenase catalytic domain-like"/>
    <property type="match status" value="1"/>
</dbReference>
<dbReference type="CDD" id="cd12173">
    <property type="entry name" value="PGDH_4"/>
    <property type="match status" value="1"/>
</dbReference>
<name>A0A0M0BQ61_9ARCH</name>
<keyword evidence="2" id="KW-0028">Amino-acid biosynthesis</keyword>
<evidence type="ECO:0000259" key="7">
    <source>
        <dbReference type="Pfam" id="PF02826"/>
    </source>
</evidence>
<evidence type="ECO:0000256" key="2">
    <source>
        <dbReference type="ARBA" id="ARBA00022605"/>
    </source>
</evidence>
<evidence type="ECO:0000313" key="9">
    <source>
        <dbReference type="Proteomes" id="UP000037210"/>
    </source>
</evidence>